<evidence type="ECO:0000313" key="2">
    <source>
        <dbReference type="EMBL" id="TXS93096.1"/>
    </source>
</evidence>
<comment type="caution">
    <text evidence="2">The sequence shown here is derived from an EMBL/GenBank/DDBJ whole genome shotgun (WGS) entry which is preliminary data.</text>
</comment>
<protein>
    <recommendedName>
        <fullName evidence="1">LUD domain-containing protein</fullName>
    </recommendedName>
</protein>
<dbReference type="InterPro" id="IPR037171">
    <property type="entry name" value="NagB/RpiA_transferase-like"/>
</dbReference>
<feature type="domain" description="LUD" evidence="1">
    <location>
        <begin position="68"/>
        <end position="202"/>
    </location>
</feature>
<name>A0A5C8ZX99_9GAMM</name>
<evidence type="ECO:0000259" key="1">
    <source>
        <dbReference type="Pfam" id="PF02589"/>
    </source>
</evidence>
<evidence type="ECO:0000313" key="3">
    <source>
        <dbReference type="Proteomes" id="UP000321933"/>
    </source>
</evidence>
<gene>
    <name evidence="2" type="ORF">FVW59_04340</name>
</gene>
<reference evidence="2 3" key="1">
    <citation type="submission" date="2019-08" db="EMBL/GenBank/DDBJ databases">
        <title>Parahaliea maris sp. nov., isolated from the surface seawater.</title>
        <authorList>
            <person name="Liu Y."/>
        </authorList>
    </citation>
    <scope>NUCLEOTIDE SEQUENCE [LARGE SCALE GENOMIC DNA]</scope>
    <source>
        <strain evidence="2 3">S2-26</strain>
    </source>
</reference>
<dbReference type="InterPro" id="IPR003741">
    <property type="entry name" value="LUD_dom"/>
</dbReference>
<dbReference type="RefSeq" id="WP_148063032.1">
    <property type="nucleotide sequence ID" value="NZ_VRYZ01000002.1"/>
</dbReference>
<dbReference type="SUPFAM" id="SSF100950">
    <property type="entry name" value="NagB/RpiA/CoA transferase-like"/>
    <property type="match status" value="1"/>
</dbReference>
<accession>A0A5C8ZX99</accession>
<organism evidence="2 3">
    <name type="scientific">Parahaliea aestuarii</name>
    <dbReference type="NCBI Taxonomy" id="1852021"/>
    <lineage>
        <taxon>Bacteria</taxon>
        <taxon>Pseudomonadati</taxon>
        <taxon>Pseudomonadota</taxon>
        <taxon>Gammaproteobacteria</taxon>
        <taxon>Cellvibrionales</taxon>
        <taxon>Halieaceae</taxon>
        <taxon>Parahaliea</taxon>
    </lineage>
</organism>
<keyword evidence="3" id="KW-1185">Reference proteome</keyword>
<proteinExistence type="predicted"/>
<dbReference type="OrthoDB" id="9794157at2"/>
<dbReference type="PANTHER" id="PTHR43682:SF1">
    <property type="entry name" value="LACTATE UTILIZATION PROTEIN C"/>
    <property type="match status" value="1"/>
</dbReference>
<dbReference type="PANTHER" id="PTHR43682">
    <property type="entry name" value="LACTATE UTILIZATION PROTEIN C"/>
    <property type="match status" value="1"/>
</dbReference>
<dbReference type="Pfam" id="PF02589">
    <property type="entry name" value="LUD_dom"/>
    <property type="match status" value="1"/>
</dbReference>
<sequence>MPSNSDTARGRILGRIRAATGEAASHNFAAVMSSCPSRERALAAIDDPVGEFRERALGNGIELFDLPALPGLCADLPTRLADAIKLARDGRLAHLDWSAFQLTEDTTDASCGVVLADGGIAETGTLLFTNRSVASGLLFLVDHLVAVLPLSRLVCRQEDLWKAGHCNASAVHLVSGPSRTADVEQTIQIGAHGPRRLLVYLLDDRAQPLEMDR</sequence>
<dbReference type="EMBL" id="VRYZ01000002">
    <property type="protein sequence ID" value="TXS93096.1"/>
    <property type="molecule type" value="Genomic_DNA"/>
</dbReference>
<dbReference type="AlphaFoldDB" id="A0A5C8ZX99"/>
<dbReference type="Proteomes" id="UP000321933">
    <property type="component" value="Unassembled WGS sequence"/>
</dbReference>
<dbReference type="Gene3D" id="3.40.50.10420">
    <property type="entry name" value="NagB/RpiA/CoA transferase-like"/>
    <property type="match status" value="1"/>
</dbReference>
<dbReference type="InterPro" id="IPR024185">
    <property type="entry name" value="FTHF_cligase-like_sf"/>
</dbReference>